<dbReference type="AlphaFoldDB" id="A0A195FNB5"/>
<sequence>MDSILCQFIEAITLILQENPYGELKLLSSRTKKTSHFIDKIITSIIEQVRILENSLRFKLYNIKIFTEDSCNLEIRKNIPILARFYNYLLLNTNFLSQHLLRNDIRFGYMVGICPTLSVYLFIQIIWHLKCEDLLVESLVHIPLDLCVQILETTFKHINELQFPRARRLAFLLIYKVYYKCLWLHLGTLSEQNVMVRVHQLITYFDKLLDFLVNPIFVSSPTSCINEKYLQHGILVKNMLHYIRKCMHSKIENYWENCNLAASFTLTYGNFNEYTNYYHVLPVGEVKSIITTLDQKLINLLVNQIKHIETSEYIVWENTVDDEITTISLQQGIAMECHYFTEFVKQNKCFMTNEELFPYLKRLVDPKKSEESILTLQELCRKITDGRLHDMRELIKRYKEWDLSILDFINEKIELLKIYDVSVILEYVHYIFPYLHTNAKKYRVCVSVLKILIQLTVNDLHYVVQNYVEQHFDDNPLEYLYNEKCFIEFIERSSFIEPCEMTELVRTQELCTLLTYILLNPKEVLSKIVMYEIDVKFSHDFMFEENMSLVRSYYTLKSNECNVLMYILKDMIFVQRIILCSRFIDFMDNVLSYQMITADEIINELYVIYLVRNCLEETNTVIIILLHMYSTVKRGLLTYRTNFMYLIIALLKTMSLLRRGNKTFSKVMAYERGDIINNILWNLRILNTMPIIRYYINSNSIEPLEMKNLFPSAMNIIEIIQEYEKRCFVMHQRLRTDRRCHPKLRNYVESFNLDRQSFIRHIILYCFKIENEMYGLALTLIFFRDFGWANEMIAYENIMQISAEALQIALMNIESFSKNTFVMLLHSIISFSNKIENFMPDNNQKEVRRILLKTLSSTKDVVGEKRYKLMYNFLLKYVYHGNPSYLTGKYNETSEWIYALIHGYVPCTISLIDW</sequence>
<name>A0A195FNB5_9HYME</name>
<dbReference type="STRING" id="34720.A0A195FNB5"/>
<feature type="transmembrane region" description="Helical" evidence="1">
    <location>
        <begin position="107"/>
        <end position="127"/>
    </location>
</feature>
<keyword evidence="1" id="KW-1133">Transmembrane helix</keyword>
<reference evidence="2 3" key="1">
    <citation type="submission" date="2016-03" db="EMBL/GenBank/DDBJ databases">
        <title>Trachymyrmex septentrionalis WGS genome.</title>
        <authorList>
            <person name="Nygaard S."/>
            <person name="Hu H."/>
            <person name="Boomsma J."/>
            <person name="Zhang G."/>
        </authorList>
    </citation>
    <scope>NUCLEOTIDE SEQUENCE [LARGE SCALE GENOMIC DNA]</scope>
    <source>
        <strain evidence="2">Tsep2-gDNA-1</strain>
        <tissue evidence="2">Whole body</tissue>
    </source>
</reference>
<accession>A0A195FNB5</accession>
<gene>
    <name evidence="2" type="ORF">ALC56_03747</name>
</gene>
<evidence type="ECO:0000313" key="2">
    <source>
        <dbReference type="EMBL" id="KYN41817.1"/>
    </source>
</evidence>
<protein>
    <submittedName>
        <fullName evidence="2">Uncharacterized protein</fullName>
    </submittedName>
</protein>
<keyword evidence="3" id="KW-1185">Reference proteome</keyword>
<evidence type="ECO:0000256" key="1">
    <source>
        <dbReference type="SAM" id="Phobius"/>
    </source>
</evidence>
<proteinExistence type="predicted"/>
<keyword evidence="1" id="KW-0472">Membrane</keyword>
<organism evidence="2 3">
    <name type="scientific">Trachymyrmex septentrionalis</name>
    <dbReference type="NCBI Taxonomy" id="34720"/>
    <lineage>
        <taxon>Eukaryota</taxon>
        <taxon>Metazoa</taxon>
        <taxon>Ecdysozoa</taxon>
        <taxon>Arthropoda</taxon>
        <taxon>Hexapoda</taxon>
        <taxon>Insecta</taxon>
        <taxon>Pterygota</taxon>
        <taxon>Neoptera</taxon>
        <taxon>Endopterygota</taxon>
        <taxon>Hymenoptera</taxon>
        <taxon>Apocrita</taxon>
        <taxon>Aculeata</taxon>
        <taxon>Formicoidea</taxon>
        <taxon>Formicidae</taxon>
        <taxon>Myrmicinae</taxon>
        <taxon>Trachymyrmex</taxon>
    </lineage>
</organism>
<dbReference type="Proteomes" id="UP000078541">
    <property type="component" value="Unassembled WGS sequence"/>
</dbReference>
<dbReference type="EMBL" id="KQ981424">
    <property type="protein sequence ID" value="KYN41817.1"/>
    <property type="molecule type" value="Genomic_DNA"/>
</dbReference>
<evidence type="ECO:0000313" key="3">
    <source>
        <dbReference type="Proteomes" id="UP000078541"/>
    </source>
</evidence>
<keyword evidence="1" id="KW-0812">Transmembrane</keyword>